<evidence type="ECO:0000313" key="9">
    <source>
        <dbReference type="Proteomes" id="UP001356095"/>
    </source>
</evidence>
<dbReference type="Proteomes" id="UP001356095">
    <property type="component" value="Unassembled WGS sequence"/>
</dbReference>
<keyword evidence="1" id="KW-0808">Transferase</keyword>
<dbReference type="InterPro" id="IPR000719">
    <property type="entry name" value="Prot_kinase_dom"/>
</dbReference>
<dbReference type="Gene3D" id="1.10.510.10">
    <property type="entry name" value="Transferase(Phosphotransferase) domain 1"/>
    <property type="match status" value="1"/>
</dbReference>
<evidence type="ECO:0000256" key="3">
    <source>
        <dbReference type="ARBA" id="ARBA00022777"/>
    </source>
</evidence>
<evidence type="ECO:0000256" key="4">
    <source>
        <dbReference type="ARBA" id="ARBA00022840"/>
    </source>
</evidence>
<feature type="domain" description="Protein kinase" evidence="7">
    <location>
        <begin position="15"/>
        <end position="268"/>
    </location>
</feature>
<evidence type="ECO:0000256" key="1">
    <source>
        <dbReference type="ARBA" id="ARBA00022679"/>
    </source>
</evidence>
<evidence type="ECO:0000259" key="7">
    <source>
        <dbReference type="PROSITE" id="PS50011"/>
    </source>
</evidence>
<name>A0ABU7K5J1_9ACTN</name>
<dbReference type="PROSITE" id="PS50011">
    <property type="entry name" value="PROTEIN_KINASE_DOM"/>
    <property type="match status" value="1"/>
</dbReference>
<dbReference type="RefSeq" id="WP_330091309.1">
    <property type="nucleotide sequence ID" value="NZ_JAUZMY010000007.1"/>
</dbReference>
<dbReference type="Gene3D" id="1.25.40.10">
    <property type="entry name" value="Tetratricopeptide repeat domain"/>
    <property type="match status" value="2"/>
</dbReference>
<dbReference type="Pfam" id="PF00069">
    <property type="entry name" value="Pkinase"/>
    <property type="match status" value="1"/>
</dbReference>
<feature type="region of interest" description="Disordered" evidence="6">
    <location>
        <begin position="270"/>
        <end position="317"/>
    </location>
</feature>
<evidence type="ECO:0000313" key="8">
    <source>
        <dbReference type="EMBL" id="MEE2037518.1"/>
    </source>
</evidence>
<dbReference type="SUPFAM" id="SSF56112">
    <property type="entry name" value="Protein kinase-like (PK-like)"/>
    <property type="match status" value="1"/>
</dbReference>
<evidence type="ECO:0000256" key="5">
    <source>
        <dbReference type="PROSITE-ProRule" id="PRU10141"/>
    </source>
</evidence>
<keyword evidence="3 8" id="KW-0418">Kinase</keyword>
<dbReference type="InterPro" id="IPR011009">
    <property type="entry name" value="Kinase-like_dom_sf"/>
</dbReference>
<dbReference type="EMBL" id="JAUZMY010000007">
    <property type="protein sequence ID" value="MEE2037518.1"/>
    <property type="molecule type" value="Genomic_DNA"/>
</dbReference>
<gene>
    <name evidence="8" type="ORF">Q8791_09830</name>
</gene>
<feature type="binding site" evidence="5">
    <location>
        <position position="43"/>
    </location>
    <ligand>
        <name>ATP</name>
        <dbReference type="ChEBI" id="CHEBI:30616"/>
    </ligand>
</feature>
<dbReference type="CDD" id="cd14014">
    <property type="entry name" value="STKc_PknB_like"/>
    <property type="match status" value="1"/>
</dbReference>
<dbReference type="Gene3D" id="3.30.200.20">
    <property type="entry name" value="Phosphorylase Kinase, domain 1"/>
    <property type="match status" value="1"/>
</dbReference>
<dbReference type="PANTHER" id="PTHR43289">
    <property type="entry name" value="MITOGEN-ACTIVATED PROTEIN KINASE KINASE KINASE 20-RELATED"/>
    <property type="match status" value="1"/>
</dbReference>
<keyword evidence="2 5" id="KW-0547">Nucleotide-binding</keyword>
<dbReference type="PROSITE" id="PS00108">
    <property type="entry name" value="PROTEIN_KINASE_ST"/>
    <property type="match status" value="1"/>
</dbReference>
<sequence>MQPLHPTDPARVGRYRLTHRLGAGGMGRVYLALTPASRRIVVKVVLTEYADEPDFRARFAREVEAARRVGGFHTAPVVDADPDAESPWIASAFIPGPSLGRAVREHGPLPEEALRALAAGLTEGLEAIHACGLTHRDLKPDNIILASDGPRIIDFGIARAPDAARVTLTGMPVGTPSYMSPEQTEGTVVGPASDVFSLGTVLAYAATGTNPFAAPSVPAVIRRLIGPAPEPDGVPGDLRALVAACWRHDPASRPAPAEILSLFGDDDLSGAWPPPHLTGPGQGSVPPPTGVPGPGTAPPTGSPAPLPPPDTAAPGTRSDALTALEDRARAAAQAGEPASALRAHRALLLEQLRVLGPHHHGTLSTRREIAHWTGARGDVEDAQHGYEALLVETERVLGAEHVETLRTRRHAAYLVDRTQGHDRALLLAEPLLHDQSRVLGPDHPETLSLRFRIIHWEAAGGDHAGALASLRVLLEDMLRVLGPDHAETLRCRAYVAHWSGWVGDPHGAVGLLLPLLSDQARVLGPDHEDTARTRALLREWQGVVNSPGRGF</sequence>
<dbReference type="InterPro" id="IPR011990">
    <property type="entry name" value="TPR-like_helical_dom_sf"/>
</dbReference>
<dbReference type="InterPro" id="IPR008271">
    <property type="entry name" value="Ser/Thr_kinase_AS"/>
</dbReference>
<protein>
    <submittedName>
        <fullName evidence="8">Protein kinase</fullName>
    </submittedName>
</protein>
<organism evidence="8 9">
    <name type="scientific">Nocardiopsis codii</name>
    <dbReference type="NCBI Taxonomy" id="3065942"/>
    <lineage>
        <taxon>Bacteria</taxon>
        <taxon>Bacillati</taxon>
        <taxon>Actinomycetota</taxon>
        <taxon>Actinomycetes</taxon>
        <taxon>Streptosporangiales</taxon>
        <taxon>Nocardiopsidaceae</taxon>
        <taxon>Nocardiopsis</taxon>
    </lineage>
</organism>
<comment type="caution">
    <text evidence="8">The sequence shown here is derived from an EMBL/GenBank/DDBJ whole genome shotgun (WGS) entry which is preliminary data.</text>
</comment>
<dbReference type="InterPro" id="IPR017441">
    <property type="entry name" value="Protein_kinase_ATP_BS"/>
</dbReference>
<dbReference type="SMART" id="SM00220">
    <property type="entry name" value="S_TKc"/>
    <property type="match status" value="1"/>
</dbReference>
<dbReference type="PANTHER" id="PTHR43289:SF34">
    <property type="entry name" value="SERINE_THREONINE-PROTEIN KINASE YBDM-RELATED"/>
    <property type="match status" value="1"/>
</dbReference>
<keyword evidence="9" id="KW-1185">Reference proteome</keyword>
<dbReference type="PROSITE" id="PS00107">
    <property type="entry name" value="PROTEIN_KINASE_ATP"/>
    <property type="match status" value="1"/>
</dbReference>
<proteinExistence type="predicted"/>
<evidence type="ECO:0000256" key="2">
    <source>
        <dbReference type="ARBA" id="ARBA00022741"/>
    </source>
</evidence>
<evidence type="ECO:0000256" key="6">
    <source>
        <dbReference type="SAM" id="MobiDB-lite"/>
    </source>
</evidence>
<reference evidence="8 9" key="1">
    <citation type="submission" date="2023-08" db="EMBL/GenBank/DDBJ databases">
        <authorList>
            <person name="Girao M."/>
            <person name="Carvalho M.F."/>
        </authorList>
    </citation>
    <scope>NUCLEOTIDE SEQUENCE [LARGE SCALE GENOMIC DNA]</scope>
    <source>
        <strain evidence="8 9">CT-R113</strain>
    </source>
</reference>
<feature type="compositionally biased region" description="Pro residues" evidence="6">
    <location>
        <begin position="285"/>
        <end position="311"/>
    </location>
</feature>
<keyword evidence="4 5" id="KW-0067">ATP-binding</keyword>
<dbReference type="GO" id="GO:0016301">
    <property type="term" value="F:kinase activity"/>
    <property type="evidence" value="ECO:0007669"/>
    <property type="project" value="UniProtKB-KW"/>
</dbReference>
<accession>A0ABU7K5J1</accession>